<dbReference type="SUPFAM" id="SSF52980">
    <property type="entry name" value="Restriction endonuclease-like"/>
    <property type="match status" value="1"/>
</dbReference>
<evidence type="ECO:0000259" key="1">
    <source>
        <dbReference type="Pfam" id="PF05685"/>
    </source>
</evidence>
<keyword evidence="2" id="KW-0255">Endonuclease</keyword>
<dbReference type="Pfam" id="PF05685">
    <property type="entry name" value="Uma2"/>
    <property type="match status" value="1"/>
</dbReference>
<evidence type="ECO:0000313" key="3">
    <source>
        <dbReference type="Proteomes" id="UP000247569"/>
    </source>
</evidence>
<dbReference type="InterPro" id="IPR011335">
    <property type="entry name" value="Restrct_endonuc-II-like"/>
</dbReference>
<organism evidence="2 3">
    <name type="scientific">Nocardia tenerifensis</name>
    <dbReference type="NCBI Taxonomy" id="228006"/>
    <lineage>
        <taxon>Bacteria</taxon>
        <taxon>Bacillati</taxon>
        <taxon>Actinomycetota</taxon>
        <taxon>Actinomycetes</taxon>
        <taxon>Mycobacteriales</taxon>
        <taxon>Nocardiaceae</taxon>
        <taxon>Nocardia</taxon>
    </lineage>
</organism>
<dbReference type="InterPro" id="IPR008538">
    <property type="entry name" value="Uma2"/>
</dbReference>
<feature type="domain" description="Putative restriction endonuclease" evidence="1">
    <location>
        <begin position="34"/>
        <end position="181"/>
    </location>
</feature>
<dbReference type="PANTHER" id="PTHR35400:SF3">
    <property type="entry name" value="SLL1072 PROTEIN"/>
    <property type="match status" value="1"/>
</dbReference>
<dbReference type="InterPro" id="IPR012296">
    <property type="entry name" value="Nuclease_put_TT1808"/>
</dbReference>
<dbReference type="EMBL" id="QJKF01000002">
    <property type="protein sequence ID" value="PXX68867.1"/>
    <property type="molecule type" value="Genomic_DNA"/>
</dbReference>
<evidence type="ECO:0000313" key="2">
    <source>
        <dbReference type="EMBL" id="PXX68867.1"/>
    </source>
</evidence>
<dbReference type="Gene3D" id="3.90.1570.10">
    <property type="entry name" value="tt1808, chain A"/>
    <property type="match status" value="1"/>
</dbReference>
<dbReference type="OrthoDB" id="9799703at2"/>
<dbReference type="CDD" id="cd06260">
    <property type="entry name" value="DUF820-like"/>
    <property type="match status" value="1"/>
</dbReference>
<accession>A0A318KKE5</accession>
<name>A0A318KKE5_9NOCA</name>
<protein>
    <submittedName>
        <fullName evidence="2">Putative restriction endonuclease</fullName>
    </submittedName>
</protein>
<proteinExistence type="predicted"/>
<dbReference type="Proteomes" id="UP000247569">
    <property type="component" value="Unassembled WGS sequence"/>
</dbReference>
<gene>
    <name evidence="2" type="ORF">DFR70_102553</name>
</gene>
<dbReference type="AlphaFoldDB" id="A0A318KKE5"/>
<dbReference type="GO" id="GO:0004519">
    <property type="term" value="F:endonuclease activity"/>
    <property type="evidence" value="ECO:0007669"/>
    <property type="project" value="UniProtKB-KW"/>
</dbReference>
<keyword evidence="3" id="KW-1185">Reference proteome</keyword>
<comment type="caution">
    <text evidence="2">The sequence shown here is derived from an EMBL/GenBank/DDBJ whole genome shotgun (WGS) entry which is preliminary data.</text>
</comment>
<keyword evidence="2" id="KW-0378">Hydrolase</keyword>
<dbReference type="PANTHER" id="PTHR35400">
    <property type="entry name" value="SLR1083 PROTEIN"/>
    <property type="match status" value="1"/>
</dbReference>
<dbReference type="RefSeq" id="WP_040738498.1">
    <property type="nucleotide sequence ID" value="NZ_QJKF01000002.1"/>
</dbReference>
<sequence>MSAVFDWAKEENLQPAPITVRIWQGLPESFCRLVEVVNGEAVRAESPTRSHQKAARRIADMIETAAEAHGSRDRDVCLDVGTNFDVLLWQDPHATIRRPDIALYECAPEELRPLPASAVKLVVEVTTPGTEKVDIADKKAEYALAGIPWYWIARLADNRISAIQTHVLDHAIGQYRPHILLEPISSESVADLPIRISIDWQRLSRLAR</sequence>
<keyword evidence="2" id="KW-0540">Nuclease</keyword>
<reference evidence="2 3" key="1">
    <citation type="submission" date="2018-05" db="EMBL/GenBank/DDBJ databases">
        <title>Genomic Encyclopedia of Type Strains, Phase IV (KMG-IV): sequencing the most valuable type-strain genomes for metagenomic binning, comparative biology and taxonomic classification.</title>
        <authorList>
            <person name="Goeker M."/>
        </authorList>
    </citation>
    <scope>NUCLEOTIDE SEQUENCE [LARGE SCALE GENOMIC DNA]</scope>
    <source>
        <strain evidence="2 3">DSM 44704</strain>
    </source>
</reference>